<evidence type="ECO:0000259" key="1">
    <source>
        <dbReference type="Pfam" id="PF13649"/>
    </source>
</evidence>
<keyword evidence="2" id="KW-0808">Transferase</keyword>
<dbReference type="Pfam" id="PF13649">
    <property type="entry name" value="Methyltransf_25"/>
    <property type="match status" value="1"/>
</dbReference>
<comment type="caution">
    <text evidence="2">The sequence shown here is derived from an EMBL/GenBank/DDBJ whole genome shotgun (WGS) entry which is preliminary data.</text>
</comment>
<feature type="domain" description="Methyltransferase" evidence="1">
    <location>
        <begin position="44"/>
        <end position="114"/>
    </location>
</feature>
<dbReference type="EMBL" id="JACHFJ010000001">
    <property type="protein sequence ID" value="MBB5371842.1"/>
    <property type="molecule type" value="Genomic_DNA"/>
</dbReference>
<dbReference type="PANTHER" id="PTHR47739:SF1">
    <property type="entry name" value="TRNA1(VAL) (ADENINE(37)-N6)-METHYLTRANSFERASE"/>
    <property type="match status" value="1"/>
</dbReference>
<dbReference type="GO" id="GO:0008168">
    <property type="term" value="F:methyltransferase activity"/>
    <property type="evidence" value="ECO:0007669"/>
    <property type="project" value="UniProtKB-KW"/>
</dbReference>
<sequence>MDEISTGGLLDGRLVYRQLRDGHRSGFEPVLLAAAVPAREGELVLEAGTGAGAALLCLGARVAGIRGVGVEREARMAELASENFSANQLPDISALRGNATALPFAPDTFHHVLANPPWFAPRGTPSPDARRDLAHRAADGLLSGWVSELTRVLRGRGSISLILPAASFAEAAAALKARHCGAITLIPLWPRTGQAAKMVIITARKHSKSPDVVHPGLVLHDESSITPEAEAILRGGAALG</sequence>
<dbReference type="InterPro" id="IPR029063">
    <property type="entry name" value="SAM-dependent_MTases_sf"/>
</dbReference>
<dbReference type="InterPro" id="IPR041698">
    <property type="entry name" value="Methyltransf_25"/>
</dbReference>
<protein>
    <submittedName>
        <fullName evidence="2">tRNA1(Val) A37 N6-methylase TrmN6</fullName>
    </submittedName>
</protein>
<dbReference type="CDD" id="cd02440">
    <property type="entry name" value="AdoMet_MTases"/>
    <property type="match status" value="1"/>
</dbReference>
<dbReference type="RefSeq" id="WP_183264863.1">
    <property type="nucleotide sequence ID" value="NZ_JACHFJ010000001.1"/>
</dbReference>
<dbReference type="Gene3D" id="3.40.50.150">
    <property type="entry name" value="Vaccinia Virus protein VP39"/>
    <property type="match status" value="1"/>
</dbReference>
<reference evidence="2 3" key="1">
    <citation type="submission" date="2020-08" db="EMBL/GenBank/DDBJ databases">
        <title>Genomic Encyclopedia of Type Strains, Phase IV (KMG-IV): sequencing the most valuable type-strain genomes for metagenomic binning, comparative biology and taxonomic classification.</title>
        <authorList>
            <person name="Goeker M."/>
        </authorList>
    </citation>
    <scope>NUCLEOTIDE SEQUENCE [LARGE SCALE GENOMIC DNA]</scope>
    <source>
        <strain evidence="2 3">DSM 27026</strain>
    </source>
</reference>
<dbReference type="InterPro" id="IPR050210">
    <property type="entry name" value="tRNA_Adenine-N(6)_MTase"/>
</dbReference>
<dbReference type="SUPFAM" id="SSF53335">
    <property type="entry name" value="S-adenosyl-L-methionine-dependent methyltransferases"/>
    <property type="match status" value="1"/>
</dbReference>
<accession>A0A840VNC6</accession>
<dbReference type="AlphaFoldDB" id="A0A840VNC6"/>
<evidence type="ECO:0000313" key="2">
    <source>
        <dbReference type="EMBL" id="MBB5371842.1"/>
    </source>
</evidence>
<name>A0A840VNC6_9PROT</name>
<organism evidence="2 3">
    <name type="scientific">Acidocella aromatica</name>
    <dbReference type="NCBI Taxonomy" id="1303579"/>
    <lineage>
        <taxon>Bacteria</taxon>
        <taxon>Pseudomonadati</taxon>
        <taxon>Pseudomonadota</taxon>
        <taxon>Alphaproteobacteria</taxon>
        <taxon>Acetobacterales</taxon>
        <taxon>Acidocellaceae</taxon>
        <taxon>Acidocella</taxon>
    </lineage>
</organism>
<evidence type="ECO:0000313" key="3">
    <source>
        <dbReference type="Proteomes" id="UP000553706"/>
    </source>
</evidence>
<keyword evidence="3" id="KW-1185">Reference proteome</keyword>
<gene>
    <name evidence="2" type="ORF">HNP71_000066</name>
</gene>
<dbReference type="PANTHER" id="PTHR47739">
    <property type="entry name" value="TRNA1(VAL) (ADENINE(37)-N6)-METHYLTRANSFERASE"/>
    <property type="match status" value="1"/>
</dbReference>
<dbReference type="GO" id="GO:0032259">
    <property type="term" value="P:methylation"/>
    <property type="evidence" value="ECO:0007669"/>
    <property type="project" value="UniProtKB-KW"/>
</dbReference>
<keyword evidence="2" id="KW-0489">Methyltransferase</keyword>
<proteinExistence type="predicted"/>
<dbReference type="Proteomes" id="UP000553706">
    <property type="component" value="Unassembled WGS sequence"/>
</dbReference>